<organism evidence="3 4">
    <name type="scientific">Streptomyces fradiae ATCC 10745 = DSM 40063</name>
    <dbReference type="NCBI Taxonomy" id="1319510"/>
    <lineage>
        <taxon>Bacteria</taxon>
        <taxon>Bacillati</taxon>
        <taxon>Actinomycetota</taxon>
        <taxon>Actinomycetes</taxon>
        <taxon>Kitasatosporales</taxon>
        <taxon>Streptomycetaceae</taxon>
        <taxon>Streptomyces</taxon>
    </lineage>
</organism>
<proteinExistence type="predicted"/>
<dbReference type="AlphaFoldDB" id="A0A1Y2NU98"/>
<sequence length="113" mass="12439">MMFNQTAVRVRAGTKVDRGGNTIPDWSSADRLTVSSLNIQPASQSETVGEERTVSTTGYRVQSAEGTAPDIRAADRIEWRGQLFDVDGEVAVWPELFTDAVHHIEFVMDRATG</sequence>
<evidence type="ECO:0000313" key="5">
    <source>
        <dbReference type="Proteomes" id="UP000731519"/>
    </source>
</evidence>
<evidence type="ECO:0000256" key="1">
    <source>
        <dbReference type="SAM" id="MobiDB-lite"/>
    </source>
</evidence>
<keyword evidence="5" id="KW-1185">Reference proteome</keyword>
<evidence type="ECO:0000313" key="3">
    <source>
        <dbReference type="EMBL" id="OSY50597.1"/>
    </source>
</evidence>
<dbReference type="Proteomes" id="UP000194318">
    <property type="component" value="Unassembled WGS sequence"/>
</dbReference>
<name>A0A1Y2NU98_STRFR</name>
<evidence type="ECO:0000313" key="2">
    <source>
        <dbReference type="EMBL" id="KAF0646710.1"/>
    </source>
</evidence>
<reference evidence="3 4" key="2">
    <citation type="submission" date="2016-09" db="EMBL/GenBank/DDBJ databases">
        <title>Streptomyces fradiae DSM40063, a candidate organism with high potential of specific P450 cytochromes.</title>
        <authorList>
            <person name="Grumaz C."/>
            <person name="Vainshtein Y."/>
            <person name="Kirstahler P."/>
            <person name="Sohn K."/>
        </authorList>
    </citation>
    <scope>NUCLEOTIDE SEQUENCE [LARGE SCALE GENOMIC DNA]</scope>
    <source>
        <strain evidence="3 4">DSM 40063</strain>
    </source>
</reference>
<dbReference type="GeneID" id="91402584"/>
<dbReference type="EMBL" id="ASYR01000048">
    <property type="protein sequence ID" value="KAF0646710.1"/>
    <property type="molecule type" value="Genomic_DNA"/>
</dbReference>
<comment type="caution">
    <text evidence="3">The sequence shown here is derived from an EMBL/GenBank/DDBJ whole genome shotgun (WGS) entry which is preliminary data.</text>
</comment>
<accession>A0A1Y2NU98</accession>
<feature type="region of interest" description="Disordered" evidence="1">
    <location>
        <begin position="40"/>
        <end position="62"/>
    </location>
</feature>
<gene>
    <name evidence="3" type="ORF">BG846_03765</name>
    <name evidence="2" type="ORF">K701_27400</name>
</gene>
<evidence type="ECO:0000313" key="4">
    <source>
        <dbReference type="Proteomes" id="UP000194318"/>
    </source>
</evidence>
<dbReference type="Proteomes" id="UP000731519">
    <property type="component" value="Unassembled WGS sequence"/>
</dbReference>
<dbReference type="EMBL" id="MIFZ01000278">
    <property type="protein sequence ID" value="OSY50597.1"/>
    <property type="molecule type" value="Genomic_DNA"/>
</dbReference>
<dbReference type="RefSeq" id="WP_031129157.1">
    <property type="nucleotide sequence ID" value="NZ_ASYR01000048.1"/>
</dbReference>
<reference evidence="2 5" key="1">
    <citation type="submission" date="2013-05" db="EMBL/GenBank/DDBJ databases">
        <title>Genome Sequence of Streptomyces fradiae.</title>
        <authorList>
            <person name="Kirby R."/>
        </authorList>
    </citation>
    <scope>NUCLEOTIDE SEQUENCE [LARGE SCALE GENOMIC DNA]</scope>
    <source>
        <strain evidence="2 5">ATCC 10745</strain>
    </source>
</reference>
<protein>
    <recommendedName>
        <fullName evidence="6">Phage head-tail joining protein</fullName>
    </recommendedName>
</protein>
<evidence type="ECO:0008006" key="6">
    <source>
        <dbReference type="Google" id="ProtNLM"/>
    </source>
</evidence>